<protein>
    <recommendedName>
        <fullName evidence="3">D-glucuronyl C5-epimerase C-terminal domain-containing protein</fullName>
    </recommendedName>
</protein>
<dbReference type="Proteomes" id="UP000184212">
    <property type="component" value="Unassembled WGS sequence"/>
</dbReference>
<organism evidence="1 2">
    <name type="scientific">Chryseolinea serpens</name>
    <dbReference type="NCBI Taxonomy" id="947013"/>
    <lineage>
        <taxon>Bacteria</taxon>
        <taxon>Pseudomonadati</taxon>
        <taxon>Bacteroidota</taxon>
        <taxon>Cytophagia</taxon>
        <taxon>Cytophagales</taxon>
        <taxon>Fulvivirgaceae</taxon>
        <taxon>Chryseolinea</taxon>
    </lineage>
</organism>
<dbReference type="AlphaFoldDB" id="A0A1M5KJP3"/>
<dbReference type="STRING" id="947013.SAMN04488109_0671"/>
<evidence type="ECO:0008006" key="3">
    <source>
        <dbReference type="Google" id="ProtNLM"/>
    </source>
</evidence>
<proteinExistence type="predicted"/>
<keyword evidence="2" id="KW-1185">Reference proteome</keyword>
<evidence type="ECO:0000313" key="1">
    <source>
        <dbReference type="EMBL" id="SHG52699.1"/>
    </source>
</evidence>
<reference evidence="1 2" key="1">
    <citation type="submission" date="2016-11" db="EMBL/GenBank/DDBJ databases">
        <authorList>
            <person name="Jaros S."/>
            <person name="Januszkiewicz K."/>
            <person name="Wedrychowicz H."/>
        </authorList>
    </citation>
    <scope>NUCLEOTIDE SEQUENCE [LARGE SCALE GENOMIC DNA]</scope>
    <source>
        <strain evidence="1 2">DSM 24574</strain>
    </source>
</reference>
<name>A0A1M5KJP3_9BACT</name>
<sequence>MILFKKARNTKTILERWVEMRGIPAHKKYLAPSLLRISCILLVLTLIVSCASKPEKVKQIVIDRIALMPDQPSPYKMTDWYEKAHHFDQYVFNLQLKGEYLPFIWVDSAKRNMSQNTFGMFTVIGDSRQAANKEFHEALCSMGSVLGAGLVGIDKTNQNGFNYVKMTQGYFNSATGWNIMMNNTNPAVALLGGGYGRDWWYDVFPNVLYYGVCELFPNVSQADSLQHIIAEQFFKADSVLNGNYDYSYFDYRQMKGVSNNIPHQQDVAAGHAYVLLCAYEKFGDERYLRGAKSAMNAFVNQKESRFYEVLMPFGALVAARLNAEYGTDYPVKKILDWTFEGCKAKDGRTGWGVIAERWNDYDVYGLQGSITDGGGYAFLMNSFDMAWPLVPLAKYDSRYAEAIGKWMLNVSNAARLFYPYDIDDQHQWLPEKKEITKNVIAYEGLRKEDYVYKKASLKGISPVALGDGPQWVKGQPETSMFSLYSSAQVGIFGAIVKKTNVEKILQLNCNATDFYQKNSLPTYLYYNPYDTLKSVCFYNSGKEKVDLYDALTHEYVSKDVAEENCFEIPSKTARLIVVLPSGSKMTIQDGKYTIGSKIVAYIPTLAR</sequence>
<gene>
    <name evidence="1" type="ORF">SAMN04488109_0671</name>
</gene>
<evidence type="ECO:0000313" key="2">
    <source>
        <dbReference type="Proteomes" id="UP000184212"/>
    </source>
</evidence>
<dbReference type="RefSeq" id="WP_221408661.1">
    <property type="nucleotide sequence ID" value="NZ_FQWQ01000001.1"/>
</dbReference>
<accession>A0A1M5KJP3</accession>
<dbReference type="EMBL" id="FQWQ01000001">
    <property type="protein sequence ID" value="SHG52699.1"/>
    <property type="molecule type" value="Genomic_DNA"/>
</dbReference>